<gene>
    <name evidence="1" type="ORF">KPL71_001612</name>
</gene>
<organism evidence="1 2">
    <name type="scientific">Citrus sinensis</name>
    <name type="common">Sweet orange</name>
    <name type="synonym">Citrus aurantium var. sinensis</name>
    <dbReference type="NCBI Taxonomy" id="2711"/>
    <lineage>
        <taxon>Eukaryota</taxon>
        <taxon>Viridiplantae</taxon>
        <taxon>Streptophyta</taxon>
        <taxon>Embryophyta</taxon>
        <taxon>Tracheophyta</taxon>
        <taxon>Spermatophyta</taxon>
        <taxon>Magnoliopsida</taxon>
        <taxon>eudicotyledons</taxon>
        <taxon>Gunneridae</taxon>
        <taxon>Pentapetalae</taxon>
        <taxon>rosids</taxon>
        <taxon>malvids</taxon>
        <taxon>Sapindales</taxon>
        <taxon>Rutaceae</taxon>
        <taxon>Aurantioideae</taxon>
        <taxon>Citrus</taxon>
    </lineage>
</organism>
<comment type="caution">
    <text evidence="1">The sequence shown here is derived from an EMBL/GenBank/DDBJ whole genome shotgun (WGS) entry which is preliminary data.</text>
</comment>
<protein>
    <submittedName>
        <fullName evidence="1">Uncharacterized protein</fullName>
    </submittedName>
</protein>
<evidence type="ECO:0000313" key="1">
    <source>
        <dbReference type="EMBL" id="KAH9803008.1"/>
    </source>
</evidence>
<dbReference type="EMBL" id="CM039170">
    <property type="protein sequence ID" value="KAH9803008.1"/>
    <property type="molecule type" value="Genomic_DNA"/>
</dbReference>
<keyword evidence="2" id="KW-1185">Reference proteome</keyword>
<accession>A0ACB8NZE4</accession>
<name>A0ACB8NZE4_CITSI</name>
<reference evidence="2" key="1">
    <citation type="journal article" date="2023" name="Hortic. Res.">
        <title>A chromosome-level phased genome enabling allele-level studies in sweet orange: a case study on citrus Huanglongbing tolerance.</title>
        <authorList>
            <person name="Wu B."/>
            <person name="Yu Q."/>
            <person name="Deng Z."/>
            <person name="Duan Y."/>
            <person name="Luo F."/>
            <person name="Gmitter F. Jr."/>
        </authorList>
    </citation>
    <scope>NUCLEOTIDE SEQUENCE [LARGE SCALE GENOMIC DNA]</scope>
    <source>
        <strain evidence="2">cv. Valencia</strain>
    </source>
</reference>
<sequence length="2196" mass="249439">MKMKAVLRKNNCLAAIGERPIEITDDKWNEVDGNAISYLHLALADGVLSSVAEKNTAKEIWDTLTKLYEAKSLHNKIFLKRKLYTLRMAESTMVTDHINTLKTLFSQLTTLGHNIEENERAELLLQSLLDSYDQLIINLTNNNPVESLVFDDVAASVLNEESRRKNKENRQASSQQAEALSVTRGRSTERGPSGSQNHGRSKSRSKKNVKCYNCGKKGHVKKECWSNQKRREGKEPESSNAQGRKWFHTYEPISGGSVYMGDDHALEIASIGTIKIKMFDGTIRTIGEVQHVNGLKKNLLSLGHMDSHGYKTHVENGIMKIVKGALVLMKVEKINANLFMVKGETLQEADARVASNGEESTMMWHLKLGHMSEQGLKILFERKLLPGLKSVSLPFCEHCVTSKQHRLKFSRSIARSKCILDLIHSDVWESPDISMGGAKYMVTFIDDYSRRCWVYPIKKKSDIFPVFKEYKARVELESGKKIKCLRTDNGGEYTDEAAKTAYYIVNRSPSTAMEMWIEKPADYSYLHAFGCPVYVMYNAQERTKLDAKSRKCIFLGYADGVKGKDEDDGTIKEKSETVPVYVENNPENLDSFEAAPEHEEQEPVESEAPEVRRSTHERRPPTWHSEYVTEINVAYCLLTEDGEHSTFHEALNSSYVALWMTAMQEEIKALHKNKTWELVPLPRGRKAIGNKLVYKIKRDGIDFNEIFSPVVRLTTVRIVLAMCATFDLHLEQLDVKTAFLHGELEEEIYMLQPEGFAETGKENLVCMLNKSLYGLKQAPRCWYKRFDSFIMSLEYNRLSSDHCTYYKRFEDNDFIILLLYVDDMLVADCKSISTPLPVNFKLSSSMCPSNEAKRKEMSRVPYASAVESLMFAKICTRPDIAQAVGAVSRYMANPGGEHWIAVKRILRYIKGTSDVALCYGGSEFTVRGYMDSDFAGDLDKRKSTTGYVFALAGAALRVCSTHQFPNTLGRTDPLVHIERFNDITGVQGLSQSQRCRVFPLSLEGRAREWYRKLPRGSIKTFEQMCQEFAEQFSGAMAPEDDMMELKSMKQREQETLREFIKRFHRAVLDLGAFNHPQALRGLKEGVKIGRLWYNLRSPVIQTYAAAYEQAKRDIEIEEEKAARIKTDQLDGLGRKEKKALPGNGPIKRRDHQTSGSGAGGRVIAYQPHQRPPQYQRSRAQPPRSPAREPWRRHDSAYGGLHQHPHGSRGSRPEVLPTPPTQNGANRERAVHLIDQNQDYGRYTSLKMSLDEVYEAIKDRGLLYLPVPITKPSSRRDRRRYCKFHGTNGHTTADCRDLKTQVKDLVRNRYLDEFIDGTFPMVASTSEGEQSDRNLRREQPTVRVIAGGPTLAGDSNRSRKNYARYAMTSKEVFFNTPAAKRARVRQVPIMWTDEDEEGILYPHEDALVIKATVAIKKFDRILVDTGSSVDVLFKSTLEEMGIADGKLEYTNTSLKGFGGGKLIPLGMVELPITIRSSPTERTMMLDFVVVDEEGPYQMILGRPFLRMSKAVLSSHYLALKYQVNKIVGVVRGDQRIARSCYSSAARKAMQITSLDTRVENKNGKQEPVEDLETVSLRPENPGKTIRIGSRLKGEQKQELVKCLQAHADVFAWTHEDMPGIDPEVACHKLAIKKGARAVRQKRRCFNQERYEAINGEVEKLLRAGFIREVNYPKWISNVVLVKKANGKWRMCVDFTDLNKACPKDSFPLPKIDQLIDSTAGHGLLSFMDAFLGYNQIPMYEQDEESTAFITNQGLFCYRVMPFGLKNTGATYQRLVNKVFKPLIGKTMEVYVDDMITKSKILKEHVRHLEETFGLLRKYKMKLNPEKCAFGVESGKFLGFMVSHRGIEANLEKIQAIVQMRSPRNLKEMQSLTGRLAALNRFISKATDKCQPFFQVIRRGKKTEWTPECEEAFQNLKQYLHSVLVREEEGVQYPIYYTNKALLDAETRYPPLEKWALALLVKWAIELSEFDIDYKPRATIKAQAMADFVAEFIEPEVCLDQQDVVTDSGEAQVWQMSVDESSGEQGSGAGIVLEGPEGEEISYAVKLEFAATNNQAEYEALIAGLELAKAVRADKVKIRTDSQLVANHISERFQPREEKIEQYLKIVRRMMGKFEAVEVIQIPREQNSRADILARMAAVADPKMPKSVPLEVKSSPSIEQNLGVLQIEQKCTWMDLITSYLRDGVLPPDKLRARKIRA</sequence>
<proteinExistence type="predicted"/>
<evidence type="ECO:0000313" key="2">
    <source>
        <dbReference type="Proteomes" id="UP000829398"/>
    </source>
</evidence>
<dbReference type="Proteomes" id="UP000829398">
    <property type="component" value="Chromosome 1"/>
</dbReference>